<evidence type="ECO:0000313" key="2">
    <source>
        <dbReference type="Proteomes" id="UP000325081"/>
    </source>
</evidence>
<dbReference type="Proteomes" id="UP000325081">
    <property type="component" value="Unassembled WGS sequence"/>
</dbReference>
<comment type="caution">
    <text evidence="1">The sequence shown here is derived from an EMBL/GenBank/DDBJ whole genome shotgun (WGS) entry which is preliminary data.</text>
</comment>
<protein>
    <submittedName>
        <fullName evidence="1">Alpha/beta-Hydrolases superfamily protein</fullName>
    </submittedName>
</protein>
<gene>
    <name evidence="1" type="ORF">STAS_31499</name>
</gene>
<name>A0A5A7R8B8_STRAF</name>
<sequence length="170" mass="19493">MYDGAWTYDGESSNENRVRIKAKATFVSIWVKLLAMQLRGPQLKGKYESRFLVALATPSENRSGLNSLTSRPQSSGSWWINITGKRRWTPAGRVIPANFVFRWIVRLNITAGKEKSVKCTIRSYYFESTQSFKIRLIMSENPKNLFSCAFLPVLVNGQHKHCPKQKYALK</sequence>
<dbReference type="AlphaFoldDB" id="A0A5A7R8B8"/>
<reference evidence="2" key="1">
    <citation type="journal article" date="2019" name="Curr. Biol.">
        <title>Genome Sequence of Striga asiatica Provides Insight into the Evolution of Plant Parasitism.</title>
        <authorList>
            <person name="Yoshida S."/>
            <person name="Kim S."/>
            <person name="Wafula E.K."/>
            <person name="Tanskanen J."/>
            <person name="Kim Y.M."/>
            <person name="Honaas L."/>
            <person name="Yang Z."/>
            <person name="Spallek T."/>
            <person name="Conn C.E."/>
            <person name="Ichihashi Y."/>
            <person name="Cheong K."/>
            <person name="Cui S."/>
            <person name="Der J.P."/>
            <person name="Gundlach H."/>
            <person name="Jiao Y."/>
            <person name="Hori C."/>
            <person name="Ishida J.K."/>
            <person name="Kasahara H."/>
            <person name="Kiba T."/>
            <person name="Kim M.S."/>
            <person name="Koo N."/>
            <person name="Laohavisit A."/>
            <person name="Lee Y.H."/>
            <person name="Lumba S."/>
            <person name="McCourt P."/>
            <person name="Mortimer J.C."/>
            <person name="Mutuku J.M."/>
            <person name="Nomura T."/>
            <person name="Sasaki-Sekimoto Y."/>
            <person name="Seto Y."/>
            <person name="Wang Y."/>
            <person name="Wakatake T."/>
            <person name="Sakakibara H."/>
            <person name="Demura T."/>
            <person name="Yamaguchi S."/>
            <person name="Yoneyama K."/>
            <person name="Manabe R.I."/>
            <person name="Nelson D.C."/>
            <person name="Schulman A.H."/>
            <person name="Timko M.P."/>
            <person name="dePamphilis C.W."/>
            <person name="Choi D."/>
            <person name="Shirasu K."/>
        </authorList>
    </citation>
    <scope>NUCLEOTIDE SEQUENCE [LARGE SCALE GENOMIC DNA]</scope>
    <source>
        <strain evidence="2">cv. UVA1</strain>
    </source>
</reference>
<proteinExistence type="predicted"/>
<organism evidence="1 2">
    <name type="scientific">Striga asiatica</name>
    <name type="common">Asiatic witchweed</name>
    <name type="synonym">Buchnera asiatica</name>
    <dbReference type="NCBI Taxonomy" id="4170"/>
    <lineage>
        <taxon>Eukaryota</taxon>
        <taxon>Viridiplantae</taxon>
        <taxon>Streptophyta</taxon>
        <taxon>Embryophyta</taxon>
        <taxon>Tracheophyta</taxon>
        <taxon>Spermatophyta</taxon>
        <taxon>Magnoliopsida</taxon>
        <taxon>eudicotyledons</taxon>
        <taxon>Gunneridae</taxon>
        <taxon>Pentapetalae</taxon>
        <taxon>asterids</taxon>
        <taxon>lamiids</taxon>
        <taxon>Lamiales</taxon>
        <taxon>Orobanchaceae</taxon>
        <taxon>Buchnereae</taxon>
        <taxon>Striga</taxon>
    </lineage>
</organism>
<dbReference type="GO" id="GO:0016787">
    <property type="term" value="F:hydrolase activity"/>
    <property type="evidence" value="ECO:0007669"/>
    <property type="project" value="UniProtKB-KW"/>
</dbReference>
<evidence type="ECO:0000313" key="1">
    <source>
        <dbReference type="EMBL" id="GER53945.1"/>
    </source>
</evidence>
<accession>A0A5A7R8B8</accession>
<dbReference type="EMBL" id="BKCP01010848">
    <property type="protein sequence ID" value="GER53945.1"/>
    <property type="molecule type" value="Genomic_DNA"/>
</dbReference>
<dbReference type="OrthoDB" id="10639732at2759"/>
<keyword evidence="2" id="KW-1185">Reference proteome</keyword>
<keyword evidence="1" id="KW-0378">Hydrolase</keyword>